<dbReference type="PROSITE" id="PS51257">
    <property type="entry name" value="PROKAR_LIPOPROTEIN"/>
    <property type="match status" value="1"/>
</dbReference>
<reference evidence="2 3" key="1">
    <citation type="submission" date="2021-06" db="EMBL/GenBank/DDBJ databases">
        <title>A haploid diamondback moth (Plutella xylostella L.) genome assembly resolves 31 chromosomes and identifies a diamide resistance mutation.</title>
        <authorList>
            <person name="Ward C.M."/>
            <person name="Perry K.D."/>
            <person name="Baker G."/>
            <person name="Powis K."/>
            <person name="Heckel D.G."/>
            <person name="Baxter S.W."/>
        </authorList>
    </citation>
    <scope>NUCLEOTIDE SEQUENCE [LARGE SCALE GENOMIC DNA]</scope>
    <source>
        <strain evidence="2 3">LV</strain>
        <tissue evidence="2">Single pupa</tissue>
    </source>
</reference>
<name>A0ABQ7QTD7_PLUXY</name>
<dbReference type="Proteomes" id="UP000823941">
    <property type="component" value="Chromosome 8"/>
</dbReference>
<feature type="compositionally biased region" description="Pro residues" evidence="1">
    <location>
        <begin position="21"/>
        <end position="31"/>
    </location>
</feature>
<organism evidence="2 3">
    <name type="scientific">Plutella xylostella</name>
    <name type="common">Diamondback moth</name>
    <name type="synonym">Plutella maculipennis</name>
    <dbReference type="NCBI Taxonomy" id="51655"/>
    <lineage>
        <taxon>Eukaryota</taxon>
        <taxon>Metazoa</taxon>
        <taxon>Ecdysozoa</taxon>
        <taxon>Arthropoda</taxon>
        <taxon>Hexapoda</taxon>
        <taxon>Insecta</taxon>
        <taxon>Pterygota</taxon>
        <taxon>Neoptera</taxon>
        <taxon>Endopterygota</taxon>
        <taxon>Lepidoptera</taxon>
        <taxon>Glossata</taxon>
        <taxon>Ditrysia</taxon>
        <taxon>Yponomeutoidea</taxon>
        <taxon>Plutellidae</taxon>
        <taxon>Plutella</taxon>
    </lineage>
</organism>
<protein>
    <submittedName>
        <fullName evidence="2">Uncharacterized protein</fullName>
    </submittedName>
</protein>
<evidence type="ECO:0000256" key="1">
    <source>
        <dbReference type="SAM" id="MobiDB-lite"/>
    </source>
</evidence>
<gene>
    <name evidence="2" type="ORF">JYU34_005500</name>
</gene>
<sequence>MGRVTRAAPAPPQASAACSRPPRPPAPPAAPRPDLLRARSVVQAEPRTAAAGSHQEPVPRGHSSYEASECY</sequence>
<evidence type="ECO:0000313" key="2">
    <source>
        <dbReference type="EMBL" id="KAG7308306.1"/>
    </source>
</evidence>
<proteinExistence type="predicted"/>
<feature type="region of interest" description="Disordered" evidence="1">
    <location>
        <begin position="1"/>
        <end position="71"/>
    </location>
</feature>
<comment type="caution">
    <text evidence="2">The sequence shown here is derived from an EMBL/GenBank/DDBJ whole genome shotgun (WGS) entry which is preliminary data.</text>
</comment>
<evidence type="ECO:0000313" key="3">
    <source>
        <dbReference type="Proteomes" id="UP000823941"/>
    </source>
</evidence>
<keyword evidence="3" id="KW-1185">Reference proteome</keyword>
<dbReference type="EMBL" id="JAHIBW010000008">
    <property type="protein sequence ID" value="KAG7308306.1"/>
    <property type="molecule type" value="Genomic_DNA"/>
</dbReference>
<accession>A0ABQ7QTD7</accession>